<protein>
    <submittedName>
        <fullName evidence="1">Uncharacterized protein</fullName>
    </submittedName>
</protein>
<reference evidence="1 2" key="1">
    <citation type="submission" date="2018-11" db="EMBL/GenBank/DDBJ databases">
        <authorList>
            <consortium name="Pathogen Informatics"/>
        </authorList>
    </citation>
    <scope>NUCLEOTIDE SEQUENCE [LARGE SCALE GENOMIC DNA]</scope>
</reference>
<organism evidence="1 2">
    <name type="scientific">Brugia timori</name>
    <dbReference type="NCBI Taxonomy" id="42155"/>
    <lineage>
        <taxon>Eukaryota</taxon>
        <taxon>Metazoa</taxon>
        <taxon>Ecdysozoa</taxon>
        <taxon>Nematoda</taxon>
        <taxon>Chromadorea</taxon>
        <taxon>Rhabditida</taxon>
        <taxon>Spirurina</taxon>
        <taxon>Spiruromorpha</taxon>
        <taxon>Filarioidea</taxon>
        <taxon>Onchocercidae</taxon>
        <taxon>Brugia</taxon>
    </lineage>
</organism>
<accession>A0A3P7Y6A4</accession>
<keyword evidence="2" id="KW-1185">Reference proteome</keyword>
<dbReference type="EMBL" id="UZAG01017879">
    <property type="protein sequence ID" value="VDO37088.1"/>
    <property type="molecule type" value="Genomic_DNA"/>
</dbReference>
<dbReference type="AlphaFoldDB" id="A0A3P7Y6A4"/>
<sequence>MVREIADLHVLDYDFKLEDLCIISLLRNGVSSDLFNILPFWIK</sequence>
<proteinExistence type="predicted"/>
<dbReference type="Proteomes" id="UP000280834">
    <property type="component" value="Unassembled WGS sequence"/>
</dbReference>
<name>A0A3P7Y6A4_9BILA</name>
<evidence type="ECO:0000313" key="2">
    <source>
        <dbReference type="Proteomes" id="UP000280834"/>
    </source>
</evidence>
<gene>
    <name evidence="1" type="ORF">BTMF_LOCUS10871</name>
</gene>
<evidence type="ECO:0000313" key="1">
    <source>
        <dbReference type="EMBL" id="VDO37088.1"/>
    </source>
</evidence>